<comment type="caution">
    <text evidence="2">The sequence shown here is derived from an EMBL/GenBank/DDBJ whole genome shotgun (WGS) entry which is preliminary data.</text>
</comment>
<dbReference type="PROSITE" id="PS50994">
    <property type="entry name" value="INTEGRASE"/>
    <property type="match status" value="1"/>
</dbReference>
<name>A0A6L2M282_TANCI</name>
<feature type="domain" description="Integrase catalytic" evidence="1">
    <location>
        <begin position="530"/>
        <end position="704"/>
    </location>
</feature>
<accession>A0A6L2M282</accession>
<sequence length="770" mass="87524">MADTRTMAQLLQAPTEGYDDAIVVLAITADNFELKHELHQLDTFYNALNSNDQDSLNSAAGEKQSQAPATVKAVEESCVTCGGAHSYRNCPSTNGNVYRDNIQEYVSQAAAVDYNQGNTGSLPSNTVANLRSNLKAITTRSGVSYNGPQVSPPLSSLPMVVEHEPEVTKDTVQPSTENIQPLMAQTQTQIDEPVVAPKAKPTIPYSLRINKEKLRQKDDLLALKFMEIFRNLHFELSFADAHLHMPKFAPMFRKLLNNKDKIIDLIKTPVNENCSMVILKKFLEKLRDPGRFLIPCDFPEMDECLALADLSASINIMPLFVSLILGRPFLRTARALIDVHGEQITIRHDDESITFKELMILTLIPRETFCYLKNCLILTPLPLPPEEQKFKELKTVESSSDEPYQLELKDLPPHLEYAFLEGTDKLPIIIAKKLKDKEKTALLKVLKSHKHAIAWKISDIKGIDPKFCARKILMEDNVKPAVQHRRRVNLKIHEPLISSWLATMDPPGDIMVPTTPLKKSLIPYFIGLLFTEIPMTWSHGVTLINVKEKSRNVMKCLKMKFKFARSLTYGASILWARSCLLEGTMKFLKSLFARFGTPRAIISDRETHFCNDQFAKVMLKYGVTHRLSTAYHPQTSGQVEVSNHGLKCILERTVGENRASWSDKLDDALWAFRTTFKIPIEFTLYKLVYGNVCHLPIKLEHKAYWALKHCNYDLKTAGDNQKVQINELNELRDQAYENSLIYKEKTKRIHDFKIKNRVFNVGDRVLLFNS</sequence>
<evidence type="ECO:0000259" key="1">
    <source>
        <dbReference type="PROSITE" id="PS50994"/>
    </source>
</evidence>
<keyword evidence="2" id="KW-0548">Nucleotidyltransferase</keyword>
<keyword evidence="2" id="KW-0695">RNA-directed DNA polymerase</keyword>
<dbReference type="Gene3D" id="3.30.420.10">
    <property type="entry name" value="Ribonuclease H-like superfamily/Ribonuclease H"/>
    <property type="match status" value="1"/>
</dbReference>
<dbReference type="InterPro" id="IPR052160">
    <property type="entry name" value="Gypsy_RT_Integrase-like"/>
</dbReference>
<evidence type="ECO:0000313" key="2">
    <source>
        <dbReference type="EMBL" id="GEU66684.1"/>
    </source>
</evidence>
<dbReference type="GO" id="GO:0015074">
    <property type="term" value="P:DNA integration"/>
    <property type="evidence" value="ECO:0007669"/>
    <property type="project" value="InterPro"/>
</dbReference>
<dbReference type="GO" id="GO:0003964">
    <property type="term" value="F:RNA-directed DNA polymerase activity"/>
    <property type="evidence" value="ECO:0007669"/>
    <property type="project" value="UniProtKB-KW"/>
</dbReference>
<dbReference type="SUPFAM" id="SSF53098">
    <property type="entry name" value="Ribonuclease H-like"/>
    <property type="match status" value="1"/>
</dbReference>
<dbReference type="GO" id="GO:0003676">
    <property type="term" value="F:nucleic acid binding"/>
    <property type="evidence" value="ECO:0007669"/>
    <property type="project" value="InterPro"/>
</dbReference>
<keyword evidence="2" id="KW-0808">Transferase</keyword>
<dbReference type="InterPro" id="IPR036397">
    <property type="entry name" value="RNaseH_sf"/>
</dbReference>
<dbReference type="AlphaFoldDB" id="A0A6L2M282"/>
<dbReference type="EMBL" id="BKCJ010005427">
    <property type="protein sequence ID" value="GEU66684.1"/>
    <property type="molecule type" value="Genomic_DNA"/>
</dbReference>
<gene>
    <name evidence="2" type="ORF">Tci_038662</name>
</gene>
<dbReference type="InterPro" id="IPR001584">
    <property type="entry name" value="Integrase_cat-core"/>
</dbReference>
<reference evidence="2" key="1">
    <citation type="journal article" date="2019" name="Sci. Rep.">
        <title>Draft genome of Tanacetum cinerariifolium, the natural source of mosquito coil.</title>
        <authorList>
            <person name="Yamashiro T."/>
            <person name="Shiraishi A."/>
            <person name="Satake H."/>
            <person name="Nakayama K."/>
        </authorList>
    </citation>
    <scope>NUCLEOTIDE SEQUENCE</scope>
</reference>
<protein>
    <submittedName>
        <fullName evidence="2">Reverse transcriptase domain-containing protein</fullName>
    </submittedName>
</protein>
<dbReference type="PANTHER" id="PTHR47266">
    <property type="entry name" value="ENDONUCLEASE-RELATED"/>
    <property type="match status" value="1"/>
</dbReference>
<proteinExistence type="predicted"/>
<dbReference type="InterPro" id="IPR012337">
    <property type="entry name" value="RNaseH-like_sf"/>
</dbReference>
<organism evidence="2">
    <name type="scientific">Tanacetum cinerariifolium</name>
    <name type="common">Dalmatian daisy</name>
    <name type="synonym">Chrysanthemum cinerariifolium</name>
    <dbReference type="NCBI Taxonomy" id="118510"/>
    <lineage>
        <taxon>Eukaryota</taxon>
        <taxon>Viridiplantae</taxon>
        <taxon>Streptophyta</taxon>
        <taxon>Embryophyta</taxon>
        <taxon>Tracheophyta</taxon>
        <taxon>Spermatophyta</taxon>
        <taxon>Magnoliopsida</taxon>
        <taxon>eudicotyledons</taxon>
        <taxon>Gunneridae</taxon>
        <taxon>Pentapetalae</taxon>
        <taxon>asterids</taxon>
        <taxon>campanulids</taxon>
        <taxon>Asterales</taxon>
        <taxon>Asteraceae</taxon>
        <taxon>Asteroideae</taxon>
        <taxon>Anthemideae</taxon>
        <taxon>Anthemidinae</taxon>
        <taxon>Tanacetum</taxon>
    </lineage>
</organism>